<dbReference type="Pfam" id="PF04075">
    <property type="entry name" value="F420H2_quin_red"/>
    <property type="match status" value="1"/>
</dbReference>
<organism evidence="3 4">
    <name type="scientific">Antiquaquibacter soli</name>
    <dbReference type="NCBI Taxonomy" id="3064523"/>
    <lineage>
        <taxon>Bacteria</taxon>
        <taxon>Bacillati</taxon>
        <taxon>Actinomycetota</taxon>
        <taxon>Actinomycetes</taxon>
        <taxon>Micrococcales</taxon>
        <taxon>Microbacteriaceae</taxon>
        <taxon>Antiquaquibacter</taxon>
    </lineage>
</organism>
<evidence type="ECO:0000313" key="4">
    <source>
        <dbReference type="Proteomes" id="UP001241072"/>
    </source>
</evidence>
<reference evidence="3 4" key="1">
    <citation type="submission" date="2023-07" db="EMBL/GenBank/DDBJ databases">
        <title>Protaetiibacter sp. nov WY-16 isolated from soil.</title>
        <authorList>
            <person name="Liu B."/>
            <person name="Wan Y."/>
        </authorList>
    </citation>
    <scope>NUCLEOTIDE SEQUENCE [LARGE SCALE GENOMIC DNA]</scope>
    <source>
        <strain evidence="3 4">WY-16</strain>
    </source>
</reference>
<evidence type="ECO:0000256" key="2">
    <source>
        <dbReference type="ARBA" id="ARBA00049106"/>
    </source>
</evidence>
<dbReference type="EMBL" id="JAUQUB010000001">
    <property type="protein sequence ID" value="MDO7881247.1"/>
    <property type="molecule type" value="Genomic_DNA"/>
</dbReference>
<dbReference type="Gene3D" id="2.30.110.10">
    <property type="entry name" value="Electron Transport, Fmn-binding Protein, Chain A"/>
    <property type="match status" value="1"/>
</dbReference>
<evidence type="ECO:0000256" key="1">
    <source>
        <dbReference type="ARBA" id="ARBA00008710"/>
    </source>
</evidence>
<comment type="caution">
    <text evidence="3">The sequence shown here is derived from an EMBL/GenBank/DDBJ whole genome shotgun (WGS) entry which is preliminary data.</text>
</comment>
<dbReference type="InterPro" id="IPR012349">
    <property type="entry name" value="Split_barrel_FMN-bd"/>
</dbReference>
<evidence type="ECO:0000313" key="3">
    <source>
        <dbReference type="EMBL" id="MDO7881247.1"/>
    </source>
</evidence>
<comment type="similarity">
    <text evidence="1">Belongs to the F420H(2)-dependent quinone reductase family.</text>
</comment>
<dbReference type="InterPro" id="IPR004378">
    <property type="entry name" value="F420H2_quin_Rdtase"/>
</dbReference>
<dbReference type="NCBIfam" id="TIGR00026">
    <property type="entry name" value="hi_GC_TIGR00026"/>
    <property type="match status" value="1"/>
</dbReference>
<dbReference type="SUPFAM" id="SSF50475">
    <property type="entry name" value="FMN-binding split barrel"/>
    <property type="match status" value="1"/>
</dbReference>
<proteinExistence type="inferred from homology"/>
<dbReference type="Proteomes" id="UP001241072">
    <property type="component" value="Unassembled WGS sequence"/>
</dbReference>
<sequence length="142" mass="15748">MPSTFSMKAMQAANRVAIALTGGRFGWDLRGMPVLEVTTTGRRSGEPRVILLTSPLRVNGDYVVVASRGGDDAHPAWFLNLEANPDVLVSVRGGSPEPKRARILEDAERLDVWERVVERHPHYGGYQLKTAREIPLVVFEAR</sequence>
<comment type="catalytic activity">
    <reaction evidence="2">
        <text>oxidized coenzyme F420-(gamma-L-Glu)(n) + a quinol + H(+) = reduced coenzyme F420-(gamma-L-Glu)(n) + a quinone</text>
        <dbReference type="Rhea" id="RHEA:39663"/>
        <dbReference type="Rhea" id="RHEA-COMP:12939"/>
        <dbReference type="Rhea" id="RHEA-COMP:14378"/>
        <dbReference type="ChEBI" id="CHEBI:15378"/>
        <dbReference type="ChEBI" id="CHEBI:24646"/>
        <dbReference type="ChEBI" id="CHEBI:132124"/>
        <dbReference type="ChEBI" id="CHEBI:133980"/>
        <dbReference type="ChEBI" id="CHEBI:139511"/>
    </reaction>
</comment>
<dbReference type="PANTHER" id="PTHR39428:SF1">
    <property type="entry name" value="F420H(2)-DEPENDENT QUINONE REDUCTASE RV1261C"/>
    <property type="match status" value="1"/>
</dbReference>
<protein>
    <submittedName>
        <fullName evidence="3">Nitroreductase/quinone reductase family protein</fullName>
    </submittedName>
</protein>
<gene>
    <name evidence="3" type="ORF">Q5716_03300</name>
</gene>
<dbReference type="PANTHER" id="PTHR39428">
    <property type="entry name" value="F420H(2)-DEPENDENT QUINONE REDUCTASE RV1261C"/>
    <property type="match status" value="1"/>
</dbReference>
<dbReference type="RefSeq" id="WP_305001662.1">
    <property type="nucleotide sequence ID" value="NZ_JAUQUB010000001.1"/>
</dbReference>
<keyword evidence="4" id="KW-1185">Reference proteome</keyword>
<name>A0ABT9BPL7_9MICO</name>
<accession>A0ABT9BPL7</accession>